<evidence type="ECO:0000313" key="2">
    <source>
        <dbReference type="Proteomes" id="UP000184048"/>
    </source>
</evidence>
<proteinExistence type="predicted"/>
<dbReference type="AlphaFoldDB" id="A0A1M5FVP4"/>
<dbReference type="OrthoDB" id="668426at2"/>
<protein>
    <submittedName>
        <fullName evidence="1">Uncharacterized protein</fullName>
    </submittedName>
</protein>
<dbReference type="EMBL" id="FQUU01000025">
    <property type="protein sequence ID" value="SHF95464.1"/>
    <property type="molecule type" value="Genomic_DNA"/>
</dbReference>
<evidence type="ECO:0000313" key="1">
    <source>
        <dbReference type="EMBL" id="SHF95464.1"/>
    </source>
</evidence>
<organism evidence="1 2">
    <name type="scientific">Flavisolibacter ginsengisoli DSM 18119</name>
    <dbReference type="NCBI Taxonomy" id="1121884"/>
    <lineage>
        <taxon>Bacteria</taxon>
        <taxon>Pseudomonadati</taxon>
        <taxon>Bacteroidota</taxon>
        <taxon>Chitinophagia</taxon>
        <taxon>Chitinophagales</taxon>
        <taxon>Chitinophagaceae</taxon>
        <taxon>Flavisolibacter</taxon>
    </lineage>
</organism>
<dbReference type="STRING" id="1121884.SAMN02745131_03950"/>
<keyword evidence="2" id="KW-1185">Reference proteome</keyword>
<dbReference type="RefSeq" id="WP_072837065.1">
    <property type="nucleotide sequence ID" value="NZ_FQUU01000025.1"/>
</dbReference>
<name>A0A1M5FVP4_9BACT</name>
<reference evidence="1 2" key="1">
    <citation type="submission" date="2016-11" db="EMBL/GenBank/DDBJ databases">
        <authorList>
            <person name="Jaros S."/>
            <person name="Januszkiewicz K."/>
            <person name="Wedrychowicz H."/>
        </authorList>
    </citation>
    <scope>NUCLEOTIDE SEQUENCE [LARGE SCALE GENOMIC DNA]</scope>
    <source>
        <strain evidence="1 2">DSM 18119</strain>
    </source>
</reference>
<dbReference type="Proteomes" id="UP000184048">
    <property type="component" value="Unassembled WGS sequence"/>
</dbReference>
<gene>
    <name evidence="1" type="ORF">SAMN02745131_03950</name>
</gene>
<accession>A0A1M5FVP4</accession>
<sequence>MAKLNGPFDFEGKLGGLSAYKMKGVKKTILRRPAGPSSKDIKTKDSYGITRRNNSEFGGCSKAGKFTRNCFHPLKPVFNFNPTGSINSLMQSIKLLDTVSEFGKRNVLISKAAYLLEGYNFNQRNPFETMVRNPPETSIERSTLSASVKFPALIPHVNFFPPGSHSYFRIVAVLAVLPDIFHKEEAYAPEGEFSFYPERVVSEWLVVKTGSEAMQLDLQLPGAPSFNSYSLVLSVGIEMGRAGNEGAIETIRHTGCGKILATA</sequence>